<keyword evidence="2" id="KW-0217">Developmental protein</keyword>
<dbReference type="Gene3D" id="4.10.60.10">
    <property type="entry name" value="Zinc finger, CCHC-type"/>
    <property type="match status" value="3"/>
</dbReference>
<evidence type="ECO:0000256" key="1">
    <source>
        <dbReference type="ARBA" id="ARBA00005405"/>
    </source>
</evidence>
<evidence type="ECO:0000256" key="2">
    <source>
        <dbReference type="ARBA" id="ARBA00022473"/>
    </source>
</evidence>
<keyword evidence="6" id="KW-0862">Zinc</keyword>
<dbReference type="InterPro" id="IPR001878">
    <property type="entry name" value="Znf_CCHC"/>
</dbReference>
<evidence type="ECO:0000259" key="9">
    <source>
        <dbReference type="PROSITE" id="PS50158"/>
    </source>
</evidence>
<protein>
    <recommendedName>
        <fullName evidence="9">CCHC-type domain-containing protein</fullName>
    </recommendedName>
</protein>
<name>A0A8J5IGI0_ZINOF</name>
<organism evidence="10 11">
    <name type="scientific">Zingiber officinale</name>
    <name type="common">Ginger</name>
    <name type="synonym">Amomum zingiber</name>
    <dbReference type="NCBI Taxonomy" id="94328"/>
    <lineage>
        <taxon>Eukaryota</taxon>
        <taxon>Viridiplantae</taxon>
        <taxon>Streptophyta</taxon>
        <taxon>Embryophyta</taxon>
        <taxon>Tracheophyta</taxon>
        <taxon>Spermatophyta</taxon>
        <taxon>Magnoliopsida</taxon>
        <taxon>Liliopsida</taxon>
        <taxon>Zingiberales</taxon>
        <taxon>Zingiberaceae</taxon>
        <taxon>Zingiber</taxon>
    </lineage>
</organism>
<dbReference type="PROSITE" id="PS50158">
    <property type="entry name" value="ZF_CCHC"/>
    <property type="match status" value="3"/>
</dbReference>
<dbReference type="GO" id="GO:0008270">
    <property type="term" value="F:zinc ion binding"/>
    <property type="evidence" value="ECO:0007669"/>
    <property type="project" value="UniProtKB-KW"/>
</dbReference>
<dbReference type="InterPro" id="IPR040353">
    <property type="entry name" value="FLX/FLX-like"/>
</dbReference>
<evidence type="ECO:0000256" key="3">
    <source>
        <dbReference type="ARBA" id="ARBA00022782"/>
    </source>
</evidence>
<evidence type="ECO:0000256" key="4">
    <source>
        <dbReference type="ARBA" id="ARBA00023054"/>
    </source>
</evidence>
<feature type="region of interest" description="Disordered" evidence="8">
    <location>
        <begin position="43"/>
        <end position="65"/>
    </location>
</feature>
<dbReference type="Proteomes" id="UP000734854">
    <property type="component" value="Unassembled WGS sequence"/>
</dbReference>
<proteinExistence type="inferred from homology"/>
<dbReference type="PANTHER" id="PTHR33405:SF4">
    <property type="entry name" value="PROTEIN FLX-LIKE 2"/>
    <property type="match status" value="1"/>
</dbReference>
<keyword evidence="6" id="KW-0479">Metal-binding</keyword>
<keyword evidence="6" id="KW-0863">Zinc-finger</keyword>
<keyword evidence="11" id="KW-1185">Reference proteome</keyword>
<dbReference type="GO" id="GO:0009908">
    <property type="term" value="P:flower development"/>
    <property type="evidence" value="ECO:0007669"/>
    <property type="project" value="UniProtKB-KW"/>
</dbReference>
<evidence type="ECO:0000256" key="6">
    <source>
        <dbReference type="PROSITE-ProRule" id="PRU00047"/>
    </source>
</evidence>
<feature type="region of interest" description="Disordered" evidence="8">
    <location>
        <begin position="113"/>
        <end position="135"/>
    </location>
</feature>
<gene>
    <name evidence="10" type="ORF">ZIOFF_007504</name>
</gene>
<dbReference type="SUPFAM" id="SSF57756">
    <property type="entry name" value="Retrovirus zinc finger-like domains"/>
    <property type="match status" value="2"/>
</dbReference>
<keyword evidence="4 7" id="KW-0175">Coiled coil</keyword>
<comment type="similarity">
    <text evidence="1">Belongs to the FLX family.</text>
</comment>
<evidence type="ECO:0000256" key="8">
    <source>
        <dbReference type="SAM" id="MobiDB-lite"/>
    </source>
</evidence>
<feature type="compositionally biased region" description="Basic residues" evidence="8">
    <location>
        <begin position="45"/>
        <end position="65"/>
    </location>
</feature>
<sequence>MPSSKLARCFRCGEHGHIVDDCSLDENICFFCKESGHVQDECPRKTKLNAKKKPQLQSHRSRSRSRTKEKIRCFNCHERGHLSKACPLVEDICNFCKQTGHLKKDCVLKTRNDQHSAQQEPKQHEESQRQQSTTTQGFAFAQEKDMRVQYPHNFHSGYLLQPPLGYQGFIPPLHVLWPLPGPALLHTEPFGPGIHPTPVPFPSDTLPPLEIMEQKLASQHWEMQRLTAENQRFAAVHSSLKQELTDAQKELQRLQNQMDAVKTGKDQQLKLFLDKVAKMEADLKSSESAKVELQQAHAEAQSLAGARQELISQVQQMNQDLQRSHGDDQQILALMSELEVLRQEYQCCRETYDNERKLRIGHYEALQATEKNFDSMIRELEKLHAELSNAAIIDKSATATLGGQFGINADAYKENDASGRYHTRQIPYEDRYGKASFCCLLSWLLRGDIGDEIPHPNFPDLEQGHAGVAAPYPESAAGLVSAQAVYNASIVPRDSVLGITGNDGPQGIHASLASGYAARGVGVDLSATGMTAAARDSTQAPPSYGAAQQAAYVTGCDYKALCGGSNAPMHP</sequence>
<dbReference type="EMBL" id="JACMSC010000002">
    <property type="protein sequence ID" value="KAG6533629.1"/>
    <property type="molecule type" value="Genomic_DNA"/>
</dbReference>
<reference evidence="10 11" key="1">
    <citation type="submission" date="2020-08" db="EMBL/GenBank/DDBJ databases">
        <title>Plant Genome Project.</title>
        <authorList>
            <person name="Zhang R.-G."/>
        </authorList>
    </citation>
    <scope>NUCLEOTIDE SEQUENCE [LARGE SCALE GENOMIC DNA]</scope>
    <source>
        <tissue evidence="10">Rhizome</tissue>
    </source>
</reference>
<evidence type="ECO:0000313" key="11">
    <source>
        <dbReference type="Proteomes" id="UP000734854"/>
    </source>
</evidence>
<accession>A0A8J5IGI0</accession>
<comment type="caution">
    <text evidence="10">The sequence shown here is derived from an EMBL/GenBank/DDBJ whole genome shotgun (WGS) entry which is preliminary data.</text>
</comment>
<dbReference type="PANTHER" id="PTHR33405">
    <property type="entry name" value="PROTEIN FLX-LIKE 2"/>
    <property type="match status" value="1"/>
</dbReference>
<evidence type="ECO:0000256" key="7">
    <source>
        <dbReference type="SAM" id="Coils"/>
    </source>
</evidence>
<dbReference type="GO" id="GO:0003676">
    <property type="term" value="F:nucleic acid binding"/>
    <property type="evidence" value="ECO:0007669"/>
    <property type="project" value="InterPro"/>
</dbReference>
<dbReference type="AlphaFoldDB" id="A0A8J5IGI0"/>
<dbReference type="SMART" id="SM00343">
    <property type="entry name" value="ZnF_C2HC"/>
    <property type="match status" value="4"/>
</dbReference>
<evidence type="ECO:0000313" key="10">
    <source>
        <dbReference type="EMBL" id="KAG6533629.1"/>
    </source>
</evidence>
<feature type="coiled-coil region" evidence="7">
    <location>
        <begin position="209"/>
        <end position="296"/>
    </location>
</feature>
<evidence type="ECO:0000256" key="5">
    <source>
        <dbReference type="ARBA" id="ARBA00023089"/>
    </source>
</evidence>
<dbReference type="GO" id="GO:0030154">
    <property type="term" value="P:cell differentiation"/>
    <property type="evidence" value="ECO:0007669"/>
    <property type="project" value="UniProtKB-KW"/>
</dbReference>
<dbReference type="Pfam" id="PF00098">
    <property type="entry name" value="zf-CCHC"/>
    <property type="match status" value="3"/>
</dbReference>
<feature type="domain" description="CCHC-type" evidence="9">
    <location>
        <begin position="8"/>
        <end position="22"/>
    </location>
</feature>
<keyword evidence="3" id="KW-0221">Differentiation</keyword>
<dbReference type="InterPro" id="IPR036875">
    <property type="entry name" value="Znf_CCHC_sf"/>
</dbReference>
<feature type="domain" description="CCHC-type" evidence="9">
    <location>
        <begin position="29"/>
        <end position="44"/>
    </location>
</feature>
<feature type="domain" description="CCHC-type" evidence="9">
    <location>
        <begin position="72"/>
        <end position="87"/>
    </location>
</feature>
<keyword evidence="5" id="KW-0287">Flowering</keyword>